<evidence type="ECO:0000313" key="1">
    <source>
        <dbReference type="EMBL" id="KAK1118053.1"/>
    </source>
</evidence>
<reference evidence="1" key="1">
    <citation type="submission" date="2021-10" db="EMBL/GenBank/DDBJ databases">
        <title>Melipona bicolor Genome sequencing and assembly.</title>
        <authorList>
            <person name="Araujo N.S."/>
            <person name="Arias M.C."/>
        </authorList>
    </citation>
    <scope>NUCLEOTIDE SEQUENCE</scope>
    <source>
        <strain evidence="1">USP_2M_L1-L4_2017</strain>
        <tissue evidence="1">Whole body</tissue>
    </source>
</reference>
<dbReference type="EMBL" id="JAHYIQ010000045">
    <property type="protein sequence ID" value="KAK1118053.1"/>
    <property type="molecule type" value="Genomic_DNA"/>
</dbReference>
<comment type="caution">
    <text evidence="1">The sequence shown here is derived from an EMBL/GenBank/DDBJ whole genome shotgun (WGS) entry which is preliminary data.</text>
</comment>
<dbReference type="AlphaFoldDB" id="A0AA40KF35"/>
<accession>A0AA40KF35</accession>
<feature type="non-terminal residue" evidence="1">
    <location>
        <position position="56"/>
    </location>
</feature>
<keyword evidence="2" id="KW-1185">Reference proteome</keyword>
<gene>
    <name evidence="1" type="ORF">K0M31_015332</name>
</gene>
<evidence type="ECO:0000313" key="2">
    <source>
        <dbReference type="Proteomes" id="UP001177670"/>
    </source>
</evidence>
<organism evidence="1 2">
    <name type="scientific">Melipona bicolor</name>
    <dbReference type="NCBI Taxonomy" id="60889"/>
    <lineage>
        <taxon>Eukaryota</taxon>
        <taxon>Metazoa</taxon>
        <taxon>Ecdysozoa</taxon>
        <taxon>Arthropoda</taxon>
        <taxon>Hexapoda</taxon>
        <taxon>Insecta</taxon>
        <taxon>Pterygota</taxon>
        <taxon>Neoptera</taxon>
        <taxon>Endopterygota</taxon>
        <taxon>Hymenoptera</taxon>
        <taxon>Apocrita</taxon>
        <taxon>Aculeata</taxon>
        <taxon>Apoidea</taxon>
        <taxon>Anthophila</taxon>
        <taxon>Apidae</taxon>
        <taxon>Melipona</taxon>
    </lineage>
</organism>
<dbReference type="Proteomes" id="UP001177670">
    <property type="component" value="Unassembled WGS sequence"/>
</dbReference>
<protein>
    <submittedName>
        <fullName evidence="1">Uncharacterized protein</fullName>
    </submittedName>
</protein>
<proteinExistence type="predicted"/>
<name>A0AA40KF35_9HYME</name>
<sequence>MSKRNQKILSKNLTKKIMTDLLLIFLNVAADVKEDDRKEDLQRLNFGVLVSFFQSK</sequence>